<evidence type="ECO:0000256" key="2">
    <source>
        <dbReference type="ARBA" id="ARBA00022741"/>
    </source>
</evidence>
<protein>
    <submittedName>
        <fullName evidence="5">ABC transporter</fullName>
    </submittedName>
</protein>
<dbReference type="EMBL" id="AXUN02000054">
    <property type="protein sequence ID" value="ETA81917.1"/>
    <property type="molecule type" value="Genomic_DNA"/>
</dbReference>
<dbReference type="GO" id="GO:1903805">
    <property type="term" value="P:L-valine import across plasma membrane"/>
    <property type="evidence" value="ECO:0007669"/>
    <property type="project" value="TreeGrafter"/>
</dbReference>
<dbReference type="AlphaFoldDB" id="V7IAN5"/>
<dbReference type="InterPro" id="IPR003593">
    <property type="entry name" value="AAA+_ATPase"/>
</dbReference>
<dbReference type="GO" id="GO:0005886">
    <property type="term" value="C:plasma membrane"/>
    <property type="evidence" value="ECO:0007669"/>
    <property type="project" value="TreeGrafter"/>
</dbReference>
<name>V7IAN5_9CLOT</name>
<accession>V7IAN5</accession>
<dbReference type="GO" id="GO:0042941">
    <property type="term" value="P:D-alanine transmembrane transport"/>
    <property type="evidence" value="ECO:0007669"/>
    <property type="project" value="TreeGrafter"/>
</dbReference>
<proteinExistence type="predicted"/>
<keyword evidence="1" id="KW-0813">Transport</keyword>
<evidence type="ECO:0000313" key="5">
    <source>
        <dbReference type="EMBL" id="ETA81917.1"/>
    </source>
</evidence>
<dbReference type="eggNOG" id="COG0411">
    <property type="taxonomic scope" value="Bacteria"/>
</dbReference>
<dbReference type="STRING" id="994573.T472_0203860"/>
<dbReference type="GO" id="GO:0015808">
    <property type="term" value="P:L-alanine transport"/>
    <property type="evidence" value="ECO:0007669"/>
    <property type="project" value="TreeGrafter"/>
</dbReference>
<reference evidence="5 6" key="1">
    <citation type="journal article" date="2014" name="Genome Announc.">
        <title>Genome Sequence of Youngiibacter fragilis, the Type Strain of the Genus Youngiibacter.</title>
        <authorList>
            <person name="Wawrik C.B."/>
            <person name="Callaghan A.V."/>
            <person name="Stamps B.W."/>
            <person name="Wawrik B."/>
        </authorList>
    </citation>
    <scope>NUCLEOTIDE SEQUENCE [LARGE SCALE GENOMIC DNA]</scope>
    <source>
        <strain evidence="5 6">232.1</strain>
    </source>
</reference>
<keyword evidence="3" id="KW-0067">ATP-binding</keyword>
<evidence type="ECO:0000256" key="1">
    <source>
        <dbReference type="ARBA" id="ARBA00022448"/>
    </source>
</evidence>
<gene>
    <name evidence="5" type="ORF">T472_0203860</name>
</gene>
<dbReference type="RefSeq" id="WP_023384382.1">
    <property type="nucleotide sequence ID" value="NZ_AXUN02000054.1"/>
</dbReference>
<dbReference type="CDD" id="cd03219">
    <property type="entry name" value="ABC_Mj1267_LivG_branched"/>
    <property type="match status" value="1"/>
</dbReference>
<dbReference type="GO" id="GO:0005524">
    <property type="term" value="F:ATP binding"/>
    <property type="evidence" value="ECO:0007669"/>
    <property type="project" value="UniProtKB-KW"/>
</dbReference>
<dbReference type="InterPro" id="IPR051120">
    <property type="entry name" value="ABC_AA/LPS_Transport"/>
</dbReference>
<dbReference type="Pfam" id="PF00005">
    <property type="entry name" value="ABC_tran"/>
    <property type="match status" value="1"/>
</dbReference>
<dbReference type="Gene3D" id="3.40.50.300">
    <property type="entry name" value="P-loop containing nucleotide triphosphate hydrolases"/>
    <property type="match status" value="1"/>
</dbReference>
<dbReference type="GO" id="GO:0005304">
    <property type="term" value="F:L-valine transmembrane transporter activity"/>
    <property type="evidence" value="ECO:0007669"/>
    <property type="project" value="TreeGrafter"/>
</dbReference>
<dbReference type="GO" id="GO:1903806">
    <property type="term" value="P:L-isoleucine import across plasma membrane"/>
    <property type="evidence" value="ECO:0007669"/>
    <property type="project" value="TreeGrafter"/>
</dbReference>
<comment type="caution">
    <text evidence="5">The sequence shown here is derived from an EMBL/GenBank/DDBJ whole genome shotgun (WGS) entry which is preliminary data.</text>
</comment>
<dbReference type="InterPro" id="IPR003439">
    <property type="entry name" value="ABC_transporter-like_ATP-bd"/>
</dbReference>
<dbReference type="PROSITE" id="PS50893">
    <property type="entry name" value="ABC_TRANSPORTER_2"/>
    <property type="match status" value="1"/>
</dbReference>
<dbReference type="InterPro" id="IPR027417">
    <property type="entry name" value="P-loop_NTPase"/>
</dbReference>
<dbReference type="PANTHER" id="PTHR45772:SF7">
    <property type="entry name" value="AMINO ACID ABC TRANSPORTER ATP-BINDING PROTEIN"/>
    <property type="match status" value="1"/>
</dbReference>
<dbReference type="SMART" id="SM00382">
    <property type="entry name" value="AAA"/>
    <property type="match status" value="1"/>
</dbReference>
<dbReference type="GO" id="GO:0016887">
    <property type="term" value="F:ATP hydrolysis activity"/>
    <property type="evidence" value="ECO:0007669"/>
    <property type="project" value="InterPro"/>
</dbReference>
<dbReference type="OrthoDB" id="9805514at2"/>
<evidence type="ECO:0000256" key="3">
    <source>
        <dbReference type="ARBA" id="ARBA00022840"/>
    </source>
</evidence>
<keyword evidence="2" id="KW-0547">Nucleotide-binding</keyword>
<organism evidence="5 6">
    <name type="scientific">Youngiibacter fragilis 232.1</name>
    <dbReference type="NCBI Taxonomy" id="994573"/>
    <lineage>
        <taxon>Bacteria</taxon>
        <taxon>Bacillati</taxon>
        <taxon>Bacillota</taxon>
        <taxon>Clostridia</taxon>
        <taxon>Eubacteriales</taxon>
        <taxon>Clostridiaceae</taxon>
        <taxon>Youngiibacter</taxon>
    </lineage>
</organism>
<dbReference type="SUPFAM" id="SSF52540">
    <property type="entry name" value="P-loop containing nucleoside triphosphate hydrolases"/>
    <property type="match status" value="1"/>
</dbReference>
<dbReference type="GO" id="GO:0015188">
    <property type="term" value="F:L-isoleucine transmembrane transporter activity"/>
    <property type="evidence" value="ECO:0007669"/>
    <property type="project" value="TreeGrafter"/>
</dbReference>
<sequence length="245" mass="27102">MEKILEIRNLDKSFGGVHAINHLSFDVYKGEILGLIGPNGSGKSTSVNLISGVYLPDEGEIIYKGENIIGKSIPDRAYLGIGRTFQSPRPFEGLTVRDSIYTVALLHHRKKADAKTKTEEILEMSDLMPIANELCAKLPIEKRKWLDMARVLAMDPSIIMLDECLAGLNPQEMEMSTDFVQKINQMGITIIFIEHVMAAVTKICHRVVVLNEGGLLCDGDPNVVMKMPEVIEAYLGGGYKNAIEN</sequence>
<dbReference type="Proteomes" id="UP000017747">
    <property type="component" value="Unassembled WGS sequence"/>
</dbReference>
<evidence type="ECO:0000259" key="4">
    <source>
        <dbReference type="PROSITE" id="PS50893"/>
    </source>
</evidence>
<keyword evidence="6" id="KW-1185">Reference proteome</keyword>
<dbReference type="GO" id="GO:0015192">
    <property type="term" value="F:L-phenylalanine transmembrane transporter activity"/>
    <property type="evidence" value="ECO:0007669"/>
    <property type="project" value="TreeGrafter"/>
</dbReference>
<feature type="domain" description="ABC transporter" evidence="4">
    <location>
        <begin position="5"/>
        <end position="237"/>
    </location>
</feature>
<dbReference type="PANTHER" id="PTHR45772">
    <property type="entry name" value="CONSERVED COMPONENT OF ABC TRANSPORTER FOR NATURAL AMINO ACIDS-RELATED"/>
    <property type="match status" value="1"/>
</dbReference>
<evidence type="ECO:0000313" key="6">
    <source>
        <dbReference type="Proteomes" id="UP000017747"/>
    </source>
</evidence>
<dbReference type="Pfam" id="PF12399">
    <property type="entry name" value="BCA_ABC_TP_C"/>
    <property type="match status" value="1"/>
</dbReference>
<dbReference type="InterPro" id="IPR032823">
    <property type="entry name" value="BCA_ABC_TP_C"/>
</dbReference>